<accession>A0A0C4E1B2</accession>
<keyword evidence="4" id="KW-1185">Reference proteome</keyword>
<feature type="chain" id="PRO_5009385642" evidence="1">
    <location>
        <begin position="25"/>
        <end position="197"/>
    </location>
</feature>
<reference evidence="3" key="4">
    <citation type="journal article" date="2015" name="G3 (Bethesda)">
        <title>Genome sequences of three phytopathogenic species of the Magnaporthaceae family of fungi.</title>
        <authorList>
            <person name="Okagaki L.H."/>
            <person name="Nunes C.C."/>
            <person name="Sailsbery J."/>
            <person name="Clay B."/>
            <person name="Brown D."/>
            <person name="John T."/>
            <person name="Oh Y."/>
            <person name="Young N."/>
            <person name="Fitzgerald M."/>
            <person name="Haas B.J."/>
            <person name="Zeng Q."/>
            <person name="Young S."/>
            <person name="Adiconis X."/>
            <person name="Fan L."/>
            <person name="Levin J.Z."/>
            <person name="Mitchell T.K."/>
            <person name="Okubara P.A."/>
            <person name="Farman M.L."/>
            <person name="Kohn L.M."/>
            <person name="Birren B."/>
            <person name="Ma L.-J."/>
            <person name="Dean R.A."/>
        </authorList>
    </citation>
    <scope>NUCLEOTIDE SEQUENCE</scope>
    <source>
        <strain evidence="3">ATCC 64411 / 73-15</strain>
    </source>
</reference>
<evidence type="ECO:0000313" key="3">
    <source>
        <dbReference type="EnsemblFungi" id="MAPG_06170T0"/>
    </source>
</evidence>
<reference evidence="3" key="5">
    <citation type="submission" date="2015-06" db="UniProtKB">
        <authorList>
            <consortium name="EnsemblFungi"/>
        </authorList>
    </citation>
    <scope>IDENTIFICATION</scope>
    <source>
        <strain evidence="3">ATCC 64411</strain>
    </source>
</reference>
<gene>
    <name evidence="2" type="ORF">MAPG_06170</name>
</gene>
<evidence type="ECO:0000256" key="1">
    <source>
        <dbReference type="SAM" id="SignalP"/>
    </source>
</evidence>
<dbReference type="Proteomes" id="UP000011715">
    <property type="component" value="Unassembled WGS sequence"/>
</dbReference>
<evidence type="ECO:0000313" key="2">
    <source>
        <dbReference type="EMBL" id="KLU87167.1"/>
    </source>
</evidence>
<organism evidence="3 4">
    <name type="scientific">Magnaporthiopsis poae (strain ATCC 64411 / 73-15)</name>
    <name type="common">Kentucky bluegrass fungus</name>
    <name type="synonym">Magnaporthe poae</name>
    <dbReference type="NCBI Taxonomy" id="644358"/>
    <lineage>
        <taxon>Eukaryota</taxon>
        <taxon>Fungi</taxon>
        <taxon>Dikarya</taxon>
        <taxon>Ascomycota</taxon>
        <taxon>Pezizomycotina</taxon>
        <taxon>Sordariomycetes</taxon>
        <taxon>Sordariomycetidae</taxon>
        <taxon>Magnaporthales</taxon>
        <taxon>Magnaporthaceae</taxon>
        <taxon>Magnaporthiopsis</taxon>
    </lineage>
</organism>
<dbReference type="OMA" id="NEWFASP"/>
<protein>
    <submittedName>
        <fullName evidence="2 3">Uncharacterized protein</fullName>
    </submittedName>
</protein>
<dbReference type="VEuPathDB" id="FungiDB:MAPG_06170"/>
<dbReference type="OrthoDB" id="5230873at2759"/>
<sequence>MMHILPVVASAMSLFSAVSGLALAQLPDGQNFNLFAYGGGLGGVKLCAKKDGAAYLVDTTKVDIAKAGVEPVQFTKQGSSWLATTDGANGGVKLNMAQFFVPRPNAASKSVGFLPVDADPAKVGQAETKGFEFYGKLALHVDQQSGALQTSFYAQPTDEEGVKALVWNATNDKGVKNNQVELRTVPPSSGPAIAASA</sequence>
<proteinExistence type="predicted"/>
<evidence type="ECO:0000313" key="4">
    <source>
        <dbReference type="Proteomes" id="UP000011715"/>
    </source>
</evidence>
<reference evidence="4" key="1">
    <citation type="submission" date="2010-05" db="EMBL/GenBank/DDBJ databases">
        <title>The genome sequence of Magnaporthe poae strain ATCC 64411.</title>
        <authorList>
            <person name="Ma L.-J."/>
            <person name="Dead R."/>
            <person name="Young S."/>
            <person name="Zeng Q."/>
            <person name="Koehrsen M."/>
            <person name="Alvarado L."/>
            <person name="Berlin A."/>
            <person name="Chapman S.B."/>
            <person name="Chen Z."/>
            <person name="Freedman E."/>
            <person name="Gellesch M."/>
            <person name="Goldberg J."/>
            <person name="Griggs A."/>
            <person name="Gujja S."/>
            <person name="Heilman E.R."/>
            <person name="Heiman D."/>
            <person name="Hepburn T."/>
            <person name="Howarth C."/>
            <person name="Jen D."/>
            <person name="Larson L."/>
            <person name="Mehta T."/>
            <person name="Neiman D."/>
            <person name="Pearson M."/>
            <person name="Roberts A."/>
            <person name="Saif S."/>
            <person name="Shea T."/>
            <person name="Shenoy N."/>
            <person name="Sisk P."/>
            <person name="Stolte C."/>
            <person name="Sykes S."/>
            <person name="Walk T."/>
            <person name="White J."/>
            <person name="Yandava C."/>
            <person name="Haas B."/>
            <person name="Nusbaum C."/>
            <person name="Birren B."/>
        </authorList>
    </citation>
    <scope>NUCLEOTIDE SEQUENCE [LARGE SCALE GENOMIC DNA]</scope>
    <source>
        <strain evidence="4">ATCC 64411 / 73-15</strain>
    </source>
</reference>
<reference evidence="2" key="2">
    <citation type="submission" date="2010-05" db="EMBL/GenBank/DDBJ databases">
        <title>The Genome Sequence of Magnaporthe poae strain ATCC 64411.</title>
        <authorList>
            <consortium name="The Broad Institute Genome Sequencing Platform"/>
            <consortium name="Broad Institute Genome Sequencing Center for Infectious Disease"/>
            <person name="Ma L.-J."/>
            <person name="Dead R."/>
            <person name="Young S."/>
            <person name="Zeng Q."/>
            <person name="Koehrsen M."/>
            <person name="Alvarado L."/>
            <person name="Berlin A."/>
            <person name="Chapman S.B."/>
            <person name="Chen Z."/>
            <person name="Freedman E."/>
            <person name="Gellesch M."/>
            <person name="Goldberg J."/>
            <person name="Griggs A."/>
            <person name="Gujja S."/>
            <person name="Heilman E.R."/>
            <person name="Heiman D."/>
            <person name="Hepburn T."/>
            <person name="Howarth C."/>
            <person name="Jen D."/>
            <person name="Larson L."/>
            <person name="Mehta T."/>
            <person name="Neiman D."/>
            <person name="Pearson M."/>
            <person name="Roberts A."/>
            <person name="Saif S."/>
            <person name="Shea T."/>
            <person name="Shenoy N."/>
            <person name="Sisk P."/>
            <person name="Stolte C."/>
            <person name="Sykes S."/>
            <person name="Walk T."/>
            <person name="White J."/>
            <person name="Yandava C."/>
            <person name="Haas B."/>
            <person name="Nusbaum C."/>
            <person name="Birren B."/>
        </authorList>
    </citation>
    <scope>NUCLEOTIDE SEQUENCE</scope>
    <source>
        <strain evidence="2">ATCC 64411</strain>
    </source>
</reference>
<dbReference type="EMBL" id="GL876970">
    <property type="protein sequence ID" value="KLU87167.1"/>
    <property type="molecule type" value="Genomic_DNA"/>
</dbReference>
<name>A0A0C4E1B2_MAGP6</name>
<dbReference type="EMBL" id="ADBL01001486">
    <property type="status" value="NOT_ANNOTATED_CDS"/>
    <property type="molecule type" value="Genomic_DNA"/>
</dbReference>
<dbReference type="eggNOG" id="ENOG502T1F7">
    <property type="taxonomic scope" value="Eukaryota"/>
</dbReference>
<dbReference type="AlphaFoldDB" id="A0A0C4E1B2"/>
<reference evidence="2" key="3">
    <citation type="submission" date="2011-03" db="EMBL/GenBank/DDBJ databases">
        <title>Annotation of Magnaporthe poae ATCC 64411.</title>
        <authorList>
            <person name="Ma L.-J."/>
            <person name="Dead R."/>
            <person name="Young S.K."/>
            <person name="Zeng Q."/>
            <person name="Gargeya S."/>
            <person name="Fitzgerald M."/>
            <person name="Haas B."/>
            <person name="Abouelleil A."/>
            <person name="Alvarado L."/>
            <person name="Arachchi H.M."/>
            <person name="Berlin A."/>
            <person name="Brown A."/>
            <person name="Chapman S.B."/>
            <person name="Chen Z."/>
            <person name="Dunbar C."/>
            <person name="Freedman E."/>
            <person name="Gearin G."/>
            <person name="Gellesch M."/>
            <person name="Goldberg J."/>
            <person name="Griggs A."/>
            <person name="Gujja S."/>
            <person name="Heiman D."/>
            <person name="Howarth C."/>
            <person name="Larson L."/>
            <person name="Lui A."/>
            <person name="MacDonald P.J.P."/>
            <person name="Mehta T."/>
            <person name="Montmayeur A."/>
            <person name="Murphy C."/>
            <person name="Neiman D."/>
            <person name="Pearson M."/>
            <person name="Priest M."/>
            <person name="Roberts A."/>
            <person name="Saif S."/>
            <person name="Shea T."/>
            <person name="Shenoy N."/>
            <person name="Sisk P."/>
            <person name="Stolte C."/>
            <person name="Sykes S."/>
            <person name="Yandava C."/>
            <person name="Wortman J."/>
            <person name="Nusbaum C."/>
            <person name="Birren B."/>
        </authorList>
    </citation>
    <scope>NUCLEOTIDE SEQUENCE</scope>
    <source>
        <strain evidence="2">ATCC 64411</strain>
    </source>
</reference>
<feature type="signal peptide" evidence="1">
    <location>
        <begin position="1"/>
        <end position="24"/>
    </location>
</feature>
<keyword evidence="1" id="KW-0732">Signal</keyword>
<dbReference type="EnsemblFungi" id="MAPG_06170T0">
    <property type="protein sequence ID" value="MAPG_06170T0"/>
    <property type="gene ID" value="MAPG_06170"/>
</dbReference>